<feature type="region of interest" description="Disordered" evidence="8">
    <location>
        <begin position="76"/>
        <end position="106"/>
    </location>
</feature>
<comment type="subcellular location">
    <subcellularLocation>
        <location evidence="1">Nucleus</location>
    </subcellularLocation>
</comment>
<dbReference type="EMBL" id="QJNS01000053">
    <property type="protein sequence ID" value="RYO90617.1"/>
    <property type="molecule type" value="Genomic_DNA"/>
</dbReference>
<keyword evidence="2" id="KW-0479">Metal-binding</keyword>
<evidence type="ECO:0000256" key="5">
    <source>
        <dbReference type="ARBA" id="ARBA00023125"/>
    </source>
</evidence>
<accession>A0ABY0HH75</accession>
<evidence type="ECO:0000313" key="11">
    <source>
        <dbReference type="Proteomes" id="UP000294003"/>
    </source>
</evidence>
<keyword evidence="11" id="KW-1185">Reference proteome</keyword>
<keyword evidence="4" id="KW-0805">Transcription regulation</keyword>
<dbReference type="CDD" id="cd12148">
    <property type="entry name" value="fungal_TF_MHR"/>
    <property type="match status" value="1"/>
</dbReference>
<comment type="caution">
    <text evidence="10">The sequence shown here is derived from an EMBL/GenBank/DDBJ whole genome shotgun (WGS) entry which is preliminary data.</text>
</comment>
<feature type="region of interest" description="Disordered" evidence="8">
    <location>
        <begin position="200"/>
        <end position="223"/>
    </location>
</feature>
<evidence type="ECO:0000256" key="1">
    <source>
        <dbReference type="ARBA" id="ARBA00004123"/>
    </source>
</evidence>
<evidence type="ECO:0000256" key="2">
    <source>
        <dbReference type="ARBA" id="ARBA00022723"/>
    </source>
</evidence>
<proteinExistence type="predicted"/>
<keyword evidence="3" id="KW-0862">Zinc</keyword>
<dbReference type="PANTHER" id="PTHR47782">
    <property type="entry name" value="ZN(II)2CYS6 TRANSCRIPTION FACTOR (EUROFUNG)-RELATED"/>
    <property type="match status" value="1"/>
</dbReference>
<evidence type="ECO:0000256" key="8">
    <source>
        <dbReference type="SAM" id="MobiDB-lite"/>
    </source>
</evidence>
<feature type="compositionally biased region" description="Basic and acidic residues" evidence="8">
    <location>
        <begin position="10"/>
        <end position="29"/>
    </location>
</feature>
<evidence type="ECO:0000256" key="3">
    <source>
        <dbReference type="ARBA" id="ARBA00022833"/>
    </source>
</evidence>
<protein>
    <recommendedName>
        <fullName evidence="9">Xylanolytic transcriptional activator regulatory domain-containing protein</fullName>
    </recommendedName>
</protein>
<evidence type="ECO:0000259" key="9">
    <source>
        <dbReference type="SMART" id="SM00906"/>
    </source>
</evidence>
<evidence type="ECO:0000313" key="10">
    <source>
        <dbReference type="EMBL" id="RYO90617.1"/>
    </source>
</evidence>
<feature type="compositionally biased region" description="Basic and acidic residues" evidence="8">
    <location>
        <begin position="213"/>
        <end position="222"/>
    </location>
</feature>
<dbReference type="Proteomes" id="UP000294003">
    <property type="component" value="Unassembled WGS sequence"/>
</dbReference>
<dbReference type="InterPro" id="IPR052202">
    <property type="entry name" value="Yeast_MetPath_Reg"/>
</dbReference>
<evidence type="ECO:0000256" key="6">
    <source>
        <dbReference type="ARBA" id="ARBA00023163"/>
    </source>
</evidence>
<dbReference type="Pfam" id="PF04082">
    <property type="entry name" value="Fungal_trans"/>
    <property type="match status" value="1"/>
</dbReference>
<keyword evidence="5" id="KW-0238">DNA-binding</keyword>
<dbReference type="PANTHER" id="PTHR47782:SF12">
    <property type="entry name" value="ZN(II)2CYS6 TRANSCRIPTION FACTOR (EUROFUNG)"/>
    <property type="match status" value="1"/>
</dbReference>
<organism evidence="10 11">
    <name type="scientific">Monosporascus cannonballus</name>
    <dbReference type="NCBI Taxonomy" id="155416"/>
    <lineage>
        <taxon>Eukaryota</taxon>
        <taxon>Fungi</taxon>
        <taxon>Dikarya</taxon>
        <taxon>Ascomycota</taxon>
        <taxon>Pezizomycotina</taxon>
        <taxon>Sordariomycetes</taxon>
        <taxon>Xylariomycetidae</taxon>
        <taxon>Xylariales</taxon>
        <taxon>Xylariales incertae sedis</taxon>
        <taxon>Monosporascus</taxon>
    </lineage>
</organism>
<keyword evidence="7" id="KW-0539">Nucleus</keyword>
<reference evidence="10 11" key="1">
    <citation type="submission" date="2018-06" db="EMBL/GenBank/DDBJ databases">
        <title>Complete Genomes of Monosporascus.</title>
        <authorList>
            <person name="Robinson A.J."/>
            <person name="Natvig D.O."/>
        </authorList>
    </citation>
    <scope>NUCLEOTIDE SEQUENCE [LARGE SCALE GENOMIC DNA]</scope>
    <source>
        <strain evidence="10 11">CBS 609.92</strain>
    </source>
</reference>
<feature type="domain" description="Xylanolytic transcriptional activator regulatory" evidence="9">
    <location>
        <begin position="538"/>
        <end position="610"/>
    </location>
</feature>
<feature type="compositionally biased region" description="Polar residues" evidence="8">
    <location>
        <begin position="33"/>
        <end position="53"/>
    </location>
</feature>
<evidence type="ECO:0000256" key="4">
    <source>
        <dbReference type="ARBA" id="ARBA00023015"/>
    </source>
</evidence>
<feature type="compositionally biased region" description="Low complexity" evidence="8">
    <location>
        <begin position="200"/>
        <end position="212"/>
    </location>
</feature>
<sequence>MEAIDSSKSTPDEADGHLSHSSQPRENRPGKSATRQLPARNTRQIQQSISQETPPLGGKAPDAKHVMTWQAQLPEVPGRNSTVESLKPNTRNQTAPCELADSDNLGYRPRMANSPLHGAASPEPLAAKCTTYGFSAEHILQLTGSIGALLNGGNSMTLPELYLGFIRDYVTQRIGQARLAANHGNLQTMVRNQTTNVDIISSSNESDSSTADSSHEDSDSGAHEAAVLQHWGIMSKEDGKRKATKMERVEKQQAAMGVEVTAAREHGRDEGEWAKQATVNIEGLGRQRWPRAIGIRRGSASPEVTVDCVPAAPRLIVPAPLGLLPRGLLLVRAWVVGRCLGVEVWSRWHRLWGNLVMTPPLVGLIKSISLSTDQDNHDHSHHVQGLASDENVEPRIRIAPPLVEDSSSLHSSYHYLRVSARATPTSPGMNICIDPGTGKNFFGRHALQGMEHTIEKREGQIKGNTKGKDRVNEWATVTFWIVAFREPTGRLSSGHSNSYFNMGVQNSGLLIQTASRRSIVYLSLASLYCLFSPQAPGPWMMVGLAMKHCIPVGLHRKAASRGADLSSELDQHLFWTVYRLDRHTAISTGRPNSLADCDIDVPLPLDIDESAVAVEDFRGATRKALQLFNTPQYTTLSYFIHTIKLYRLRSSIQRKVYRVDKDEPLPQKMIDQLLADLDKWQRTQPPNCDTKCQGLNIIDYNLTVRLILFPQFEVMPFNEHYISILAQGCA</sequence>
<dbReference type="InterPro" id="IPR007219">
    <property type="entry name" value="XnlR_reg_dom"/>
</dbReference>
<evidence type="ECO:0000256" key="7">
    <source>
        <dbReference type="ARBA" id="ARBA00023242"/>
    </source>
</evidence>
<dbReference type="SMART" id="SM00906">
    <property type="entry name" value="Fungal_trans"/>
    <property type="match status" value="1"/>
</dbReference>
<name>A0ABY0HH75_9PEZI</name>
<feature type="compositionally biased region" description="Polar residues" evidence="8">
    <location>
        <begin position="79"/>
        <end position="95"/>
    </location>
</feature>
<feature type="region of interest" description="Disordered" evidence="8">
    <location>
        <begin position="1"/>
        <end position="62"/>
    </location>
</feature>
<gene>
    <name evidence="10" type="ORF">DL762_002582</name>
</gene>
<keyword evidence="6" id="KW-0804">Transcription</keyword>